<comment type="caution">
    <text evidence="21">The sequence shown here is derived from an EMBL/GenBank/DDBJ whole genome shotgun (WGS) entry which is preliminary data.</text>
</comment>
<dbReference type="GO" id="GO:0071555">
    <property type="term" value="P:cell wall organization"/>
    <property type="evidence" value="ECO:0007669"/>
    <property type="project" value="UniProtKB-KW"/>
</dbReference>
<reference evidence="21 22" key="1">
    <citation type="submission" date="2018-11" db="EMBL/GenBank/DDBJ databases">
        <title>Genomes From Bacteria Associated with the Canine Oral Cavity: a Test Case for Automated Genome-Based Taxonomic Assignment.</title>
        <authorList>
            <person name="Coil D.A."/>
            <person name="Jospin G."/>
            <person name="Darling A.E."/>
            <person name="Wallis C."/>
            <person name="Davis I.J."/>
            <person name="Harris S."/>
            <person name="Eisen J.A."/>
            <person name="Holcombe L.J."/>
            <person name="O'Flynn C."/>
        </authorList>
    </citation>
    <scope>NUCLEOTIDE SEQUENCE [LARGE SCALE GENOMIC DNA]</scope>
    <source>
        <strain evidence="21 22">OH2617_COT-023</strain>
    </source>
</reference>
<dbReference type="Proteomes" id="UP000278609">
    <property type="component" value="Unassembled WGS sequence"/>
</dbReference>
<keyword evidence="7 19" id="KW-0963">Cytoplasm</keyword>
<dbReference type="AlphaFoldDB" id="A0A3P1XNA8"/>
<evidence type="ECO:0000313" key="22">
    <source>
        <dbReference type="Proteomes" id="UP000278609"/>
    </source>
</evidence>
<evidence type="ECO:0000256" key="2">
    <source>
        <dbReference type="ARBA" id="ARBA00003921"/>
    </source>
</evidence>
<dbReference type="Pfam" id="PF02873">
    <property type="entry name" value="MurB_C"/>
    <property type="match status" value="1"/>
</dbReference>
<dbReference type="InterPro" id="IPR011601">
    <property type="entry name" value="MurB_C"/>
</dbReference>
<dbReference type="NCBIfam" id="TIGR00179">
    <property type="entry name" value="murB"/>
    <property type="match status" value="1"/>
</dbReference>
<dbReference type="PROSITE" id="PS51387">
    <property type="entry name" value="FAD_PCMH"/>
    <property type="match status" value="1"/>
</dbReference>
<dbReference type="PANTHER" id="PTHR21071">
    <property type="entry name" value="UDP-N-ACETYLENOLPYRUVOYLGLUCOSAMINE REDUCTASE"/>
    <property type="match status" value="1"/>
</dbReference>
<dbReference type="InterPro" id="IPR036635">
    <property type="entry name" value="MurB_C_sf"/>
</dbReference>
<evidence type="ECO:0000256" key="12">
    <source>
        <dbReference type="ARBA" id="ARBA00022960"/>
    </source>
</evidence>
<evidence type="ECO:0000256" key="5">
    <source>
        <dbReference type="ARBA" id="ARBA00012518"/>
    </source>
</evidence>
<dbReference type="OrthoDB" id="9804753at2"/>
<dbReference type="GO" id="GO:0009252">
    <property type="term" value="P:peptidoglycan biosynthetic process"/>
    <property type="evidence" value="ECO:0007669"/>
    <property type="project" value="UniProtKB-UniRule"/>
</dbReference>
<keyword evidence="11 19" id="KW-0521">NADP</keyword>
<comment type="similarity">
    <text evidence="19">Belongs to the MurB family.</text>
</comment>
<keyword evidence="15 19" id="KW-0131">Cell cycle</keyword>
<dbReference type="Gene3D" id="3.90.78.10">
    <property type="entry name" value="UDP-N-acetylenolpyruvoylglucosamine reductase, C-terminal domain"/>
    <property type="match status" value="1"/>
</dbReference>
<evidence type="ECO:0000259" key="20">
    <source>
        <dbReference type="PROSITE" id="PS51387"/>
    </source>
</evidence>
<evidence type="ECO:0000256" key="7">
    <source>
        <dbReference type="ARBA" id="ARBA00022490"/>
    </source>
</evidence>
<comment type="pathway">
    <text evidence="4 19">Cell wall biogenesis; peptidoglycan biosynthesis.</text>
</comment>
<dbReference type="InterPro" id="IPR016169">
    <property type="entry name" value="FAD-bd_PCMH_sub2"/>
</dbReference>
<dbReference type="InterPro" id="IPR016167">
    <property type="entry name" value="FAD-bd_PCMH_sub1"/>
</dbReference>
<dbReference type="InterPro" id="IPR003170">
    <property type="entry name" value="MurB"/>
</dbReference>
<dbReference type="PANTHER" id="PTHR21071:SF4">
    <property type="entry name" value="UDP-N-ACETYLENOLPYRUVOYLGLUCOSAMINE REDUCTASE"/>
    <property type="match status" value="1"/>
</dbReference>
<evidence type="ECO:0000256" key="15">
    <source>
        <dbReference type="ARBA" id="ARBA00023306"/>
    </source>
</evidence>
<evidence type="ECO:0000256" key="16">
    <source>
        <dbReference type="ARBA" id="ARBA00023316"/>
    </source>
</evidence>
<protein>
    <recommendedName>
        <fullName evidence="6 19">UDP-N-acetylenolpyruvoylglucosamine reductase</fullName>
        <ecNumber evidence="5 19">1.3.1.98</ecNumber>
    </recommendedName>
    <alternativeName>
        <fullName evidence="17 19">UDP-N-acetylmuramate dehydrogenase</fullName>
    </alternativeName>
</protein>
<dbReference type="InterPro" id="IPR016166">
    <property type="entry name" value="FAD-bd_PCMH"/>
</dbReference>
<evidence type="ECO:0000256" key="17">
    <source>
        <dbReference type="ARBA" id="ARBA00031026"/>
    </source>
</evidence>
<keyword evidence="10 19" id="KW-0274">FAD</keyword>
<evidence type="ECO:0000256" key="14">
    <source>
        <dbReference type="ARBA" id="ARBA00023002"/>
    </source>
</evidence>
<feature type="active site" evidence="19">
    <location>
        <position position="333"/>
    </location>
</feature>
<dbReference type="GO" id="GO:0008762">
    <property type="term" value="F:UDP-N-acetylmuramate dehydrogenase activity"/>
    <property type="evidence" value="ECO:0007669"/>
    <property type="project" value="UniProtKB-UniRule"/>
</dbReference>
<evidence type="ECO:0000256" key="8">
    <source>
        <dbReference type="ARBA" id="ARBA00022618"/>
    </source>
</evidence>
<evidence type="ECO:0000256" key="6">
    <source>
        <dbReference type="ARBA" id="ARBA00015188"/>
    </source>
</evidence>
<evidence type="ECO:0000256" key="1">
    <source>
        <dbReference type="ARBA" id="ARBA00001974"/>
    </source>
</evidence>
<feature type="domain" description="FAD-binding PCMH-type" evidence="20">
    <location>
        <begin position="16"/>
        <end position="188"/>
    </location>
</feature>
<dbReference type="RefSeq" id="WP_124752024.1">
    <property type="nucleotide sequence ID" value="NZ_RQYS01000040.1"/>
</dbReference>
<dbReference type="GO" id="GO:0008360">
    <property type="term" value="P:regulation of cell shape"/>
    <property type="evidence" value="ECO:0007669"/>
    <property type="project" value="UniProtKB-KW"/>
</dbReference>
<dbReference type="SUPFAM" id="SSF56194">
    <property type="entry name" value="Uridine diphospho-N-Acetylenolpyruvylglucosamine reductase, MurB, C-terminal domain"/>
    <property type="match status" value="1"/>
</dbReference>
<gene>
    <name evidence="19" type="primary">murB</name>
    <name evidence="21" type="ORF">EII40_09490</name>
</gene>
<dbReference type="EMBL" id="RQYS01000040">
    <property type="protein sequence ID" value="RRD59566.1"/>
    <property type="molecule type" value="Genomic_DNA"/>
</dbReference>
<keyword evidence="8 19" id="KW-0132">Cell division</keyword>
<accession>A0A3P1XNA8</accession>
<name>A0A3P1XNA8_TANFO</name>
<keyword evidence="13 19" id="KW-0573">Peptidoglycan synthesis</keyword>
<dbReference type="UniPathway" id="UPA00219"/>
<evidence type="ECO:0000256" key="13">
    <source>
        <dbReference type="ARBA" id="ARBA00022984"/>
    </source>
</evidence>
<feature type="active site" evidence="19">
    <location>
        <position position="164"/>
    </location>
</feature>
<evidence type="ECO:0000256" key="19">
    <source>
        <dbReference type="HAMAP-Rule" id="MF_00037"/>
    </source>
</evidence>
<dbReference type="EC" id="1.3.1.98" evidence="5 19"/>
<keyword evidence="16 19" id="KW-0961">Cell wall biogenesis/degradation</keyword>
<dbReference type="Gene3D" id="3.30.43.10">
    <property type="entry name" value="Uridine Diphospho-n-acetylenolpyruvylglucosamine Reductase, domain 2"/>
    <property type="match status" value="1"/>
</dbReference>
<dbReference type="GO" id="GO:0071949">
    <property type="term" value="F:FAD binding"/>
    <property type="evidence" value="ECO:0007669"/>
    <property type="project" value="InterPro"/>
</dbReference>
<evidence type="ECO:0000256" key="11">
    <source>
        <dbReference type="ARBA" id="ARBA00022857"/>
    </source>
</evidence>
<dbReference type="GO" id="GO:0005829">
    <property type="term" value="C:cytosol"/>
    <property type="evidence" value="ECO:0007669"/>
    <property type="project" value="TreeGrafter"/>
</dbReference>
<dbReference type="NCBIfam" id="NF000755">
    <property type="entry name" value="PRK00046.1"/>
    <property type="match status" value="1"/>
</dbReference>
<evidence type="ECO:0000256" key="10">
    <source>
        <dbReference type="ARBA" id="ARBA00022827"/>
    </source>
</evidence>
<keyword evidence="12 19" id="KW-0133">Cell shape</keyword>
<dbReference type="GO" id="GO:0051301">
    <property type="term" value="P:cell division"/>
    <property type="evidence" value="ECO:0007669"/>
    <property type="project" value="UniProtKB-KW"/>
</dbReference>
<dbReference type="HAMAP" id="MF_00037">
    <property type="entry name" value="MurB"/>
    <property type="match status" value="1"/>
</dbReference>
<proteinExistence type="inferred from homology"/>
<evidence type="ECO:0000313" key="21">
    <source>
        <dbReference type="EMBL" id="RRD59566.1"/>
    </source>
</evidence>
<comment type="function">
    <text evidence="2 19">Cell wall formation.</text>
</comment>
<keyword evidence="9 19" id="KW-0285">Flavoprotein</keyword>
<dbReference type="NCBIfam" id="NF010478">
    <property type="entry name" value="PRK13903.1"/>
    <property type="match status" value="1"/>
</dbReference>
<comment type="subcellular location">
    <subcellularLocation>
        <location evidence="3 19">Cytoplasm</location>
    </subcellularLocation>
</comment>
<dbReference type="Pfam" id="PF01565">
    <property type="entry name" value="FAD_binding_4"/>
    <property type="match status" value="1"/>
</dbReference>
<evidence type="ECO:0000256" key="4">
    <source>
        <dbReference type="ARBA" id="ARBA00004752"/>
    </source>
</evidence>
<dbReference type="SUPFAM" id="SSF56176">
    <property type="entry name" value="FAD-binding/transporter-associated domain-like"/>
    <property type="match status" value="1"/>
</dbReference>
<evidence type="ECO:0000256" key="18">
    <source>
        <dbReference type="ARBA" id="ARBA00048914"/>
    </source>
</evidence>
<organism evidence="21 22">
    <name type="scientific">Tannerella forsythia</name>
    <name type="common">Bacteroides forsythus</name>
    <dbReference type="NCBI Taxonomy" id="28112"/>
    <lineage>
        <taxon>Bacteria</taxon>
        <taxon>Pseudomonadati</taxon>
        <taxon>Bacteroidota</taxon>
        <taxon>Bacteroidia</taxon>
        <taxon>Bacteroidales</taxon>
        <taxon>Tannerellaceae</taxon>
        <taxon>Tannerella</taxon>
    </lineage>
</organism>
<comment type="cofactor">
    <cofactor evidence="1 19">
        <name>FAD</name>
        <dbReference type="ChEBI" id="CHEBI:57692"/>
    </cofactor>
</comment>
<evidence type="ECO:0000256" key="9">
    <source>
        <dbReference type="ARBA" id="ARBA00022630"/>
    </source>
</evidence>
<sequence>MRIEQNFSLRTYNTFRLPVQTFWFMEYADEAELLRILRDEYFCEQRSLHIGAGSNLLFLDDFKGVILHSAIKGIHVTEETDDTVRLRVGAAEVWDDVVAFAVSRGWGGIENLSHIPGETGAAAVQNIGAYGTEIADAIETVEAYRQSTRERHVLPRAACAYGYRNSLFKESADDPYIVTYVNLRLQKHPTLYIDYGALRETLDAAGAPLSVQTVRDAVISIRRGKLPEPGEPGNAGSFFMNPVIPQARFDALKAQYPDIPSYPSDEGKVKVPAGWFIERCGLKGKRHGDVGVYEKQALVIVNYGDATGHEIALFAESIRQAVDERFGILLTPEVRYVE</sequence>
<dbReference type="InterPro" id="IPR006094">
    <property type="entry name" value="Oxid_FAD_bind_N"/>
</dbReference>
<dbReference type="Gene3D" id="3.30.465.10">
    <property type="match status" value="1"/>
</dbReference>
<keyword evidence="14 19" id="KW-0560">Oxidoreductase</keyword>
<feature type="active site" description="Proton donor" evidence="19">
    <location>
        <position position="237"/>
    </location>
</feature>
<evidence type="ECO:0000256" key="3">
    <source>
        <dbReference type="ARBA" id="ARBA00004496"/>
    </source>
</evidence>
<dbReference type="InterPro" id="IPR036318">
    <property type="entry name" value="FAD-bd_PCMH-like_sf"/>
</dbReference>
<comment type="catalytic activity">
    <reaction evidence="18 19">
        <text>UDP-N-acetyl-alpha-D-muramate + NADP(+) = UDP-N-acetyl-3-O-(1-carboxyvinyl)-alpha-D-glucosamine + NADPH + H(+)</text>
        <dbReference type="Rhea" id="RHEA:12248"/>
        <dbReference type="ChEBI" id="CHEBI:15378"/>
        <dbReference type="ChEBI" id="CHEBI:57783"/>
        <dbReference type="ChEBI" id="CHEBI:58349"/>
        <dbReference type="ChEBI" id="CHEBI:68483"/>
        <dbReference type="ChEBI" id="CHEBI:70757"/>
        <dbReference type="EC" id="1.3.1.98"/>
    </reaction>
</comment>